<protein>
    <submittedName>
        <fullName evidence="1">Uncharacterized protein</fullName>
    </submittedName>
</protein>
<organism evidence="1 2">
    <name type="scientific">Trametes coccinea (strain BRFM310)</name>
    <name type="common">Pycnoporus coccineus</name>
    <dbReference type="NCBI Taxonomy" id="1353009"/>
    <lineage>
        <taxon>Eukaryota</taxon>
        <taxon>Fungi</taxon>
        <taxon>Dikarya</taxon>
        <taxon>Basidiomycota</taxon>
        <taxon>Agaricomycotina</taxon>
        <taxon>Agaricomycetes</taxon>
        <taxon>Polyporales</taxon>
        <taxon>Polyporaceae</taxon>
        <taxon>Trametes</taxon>
    </lineage>
</organism>
<dbReference type="AlphaFoldDB" id="A0A1Y2IJT7"/>
<proteinExistence type="predicted"/>
<accession>A0A1Y2IJT7</accession>
<name>A0A1Y2IJT7_TRAC3</name>
<gene>
    <name evidence="1" type="ORF">PYCCODRAFT_507860</name>
</gene>
<evidence type="ECO:0000313" key="1">
    <source>
        <dbReference type="EMBL" id="OSD01398.1"/>
    </source>
</evidence>
<keyword evidence="2" id="KW-1185">Reference proteome</keyword>
<evidence type="ECO:0000313" key="2">
    <source>
        <dbReference type="Proteomes" id="UP000193067"/>
    </source>
</evidence>
<reference evidence="1 2" key="1">
    <citation type="journal article" date="2015" name="Biotechnol. Biofuels">
        <title>Enhanced degradation of softwood versus hardwood by the white-rot fungus Pycnoporus coccineus.</title>
        <authorList>
            <person name="Couturier M."/>
            <person name="Navarro D."/>
            <person name="Chevret D."/>
            <person name="Henrissat B."/>
            <person name="Piumi F."/>
            <person name="Ruiz-Duenas F.J."/>
            <person name="Martinez A.T."/>
            <person name="Grigoriev I.V."/>
            <person name="Riley R."/>
            <person name="Lipzen A."/>
            <person name="Berrin J.G."/>
            <person name="Master E.R."/>
            <person name="Rosso M.N."/>
        </authorList>
    </citation>
    <scope>NUCLEOTIDE SEQUENCE [LARGE SCALE GENOMIC DNA]</scope>
    <source>
        <strain evidence="1 2">BRFM310</strain>
    </source>
</reference>
<dbReference type="Proteomes" id="UP000193067">
    <property type="component" value="Unassembled WGS sequence"/>
</dbReference>
<dbReference type="EMBL" id="KZ084111">
    <property type="protein sequence ID" value="OSD01398.1"/>
    <property type="molecule type" value="Genomic_DNA"/>
</dbReference>
<sequence length="183" mass="19910">MAEMMYSLLKPGLIGIGGPDRFSGSVRQEPWLSLVSLAGSKSSVLASPPSFPWWGLRQHSGNLHPCWRVAGKPCTTRTAVAVPARTFSLVGVMKARTHPPPLLSFLMQAVGPCARTERARAGMGIAGYPPCRLSRAVPVHWLFPDLQPVARTHGASSTRLAPGTVFTPWQWLYCDWSELSFSA</sequence>